<feature type="transmembrane region" description="Helical" evidence="1">
    <location>
        <begin position="12"/>
        <end position="33"/>
    </location>
</feature>
<evidence type="ECO:0000256" key="1">
    <source>
        <dbReference type="SAM" id="Phobius"/>
    </source>
</evidence>
<gene>
    <name evidence="2" type="ORF">EBB54_29495</name>
</gene>
<keyword evidence="1" id="KW-0472">Membrane</keyword>
<feature type="transmembrane region" description="Helical" evidence="1">
    <location>
        <begin position="111"/>
        <end position="130"/>
    </location>
</feature>
<feature type="transmembrane region" description="Helical" evidence="1">
    <location>
        <begin position="45"/>
        <end position="64"/>
    </location>
</feature>
<feature type="transmembrane region" description="Helical" evidence="1">
    <location>
        <begin position="85"/>
        <end position="105"/>
    </location>
</feature>
<dbReference type="Proteomes" id="UP000274920">
    <property type="component" value="Unassembled WGS sequence"/>
</dbReference>
<comment type="caution">
    <text evidence="2">The sequence shown here is derived from an EMBL/GenBank/DDBJ whole genome shotgun (WGS) entry which is preliminary data.</text>
</comment>
<reference evidence="2" key="1">
    <citation type="submission" date="2018-10" db="EMBL/GenBank/DDBJ databases">
        <title>Schaedlerella arabinophila gen. nov. sp. nov., isolated from the mouse intestinal tract and comparative analysis with the genome of the closely related altered Schaedler flora strain ASF502.</title>
        <authorList>
            <person name="Miyake S."/>
            <person name="Soh M."/>
            <person name="Seedorf H."/>
        </authorList>
    </citation>
    <scope>NUCLEOTIDE SEQUENCE [LARGE SCALE GENOMIC DNA]</scope>
    <source>
        <strain evidence="2">DSM 106076</strain>
    </source>
</reference>
<organism evidence="2 3">
    <name type="scientific">Schaedlerella arabinosiphila</name>
    <dbReference type="NCBI Taxonomy" id="2044587"/>
    <lineage>
        <taxon>Bacteria</taxon>
        <taxon>Bacillati</taxon>
        <taxon>Bacillota</taxon>
        <taxon>Clostridia</taxon>
        <taxon>Lachnospirales</taxon>
        <taxon>Lachnospiraceae</taxon>
        <taxon>Schaedlerella</taxon>
    </lineage>
</organism>
<evidence type="ECO:0000313" key="3">
    <source>
        <dbReference type="Proteomes" id="UP000274920"/>
    </source>
</evidence>
<dbReference type="AlphaFoldDB" id="A0A3R8L2A8"/>
<proteinExistence type="predicted"/>
<name>A0A3R8L2A8_9FIRM</name>
<dbReference type="RefSeq" id="WP_125130324.1">
    <property type="nucleotide sequence ID" value="NZ_RHJS01000002.1"/>
</dbReference>
<keyword evidence="1" id="KW-0812">Transmembrane</keyword>
<dbReference type="EMBL" id="RHJS01000002">
    <property type="protein sequence ID" value="RRK35009.1"/>
    <property type="molecule type" value="Genomic_DNA"/>
</dbReference>
<evidence type="ECO:0000313" key="2">
    <source>
        <dbReference type="EMBL" id="RRK35009.1"/>
    </source>
</evidence>
<accession>A0A3R8L2A8</accession>
<keyword evidence="1" id="KW-1133">Transmembrane helix</keyword>
<protein>
    <submittedName>
        <fullName evidence="2">Uncharacterized protein</fullName>
    </submittedName>
</protein>
<sequence>MPGKNFIKIPSIFMAVSGVISIVLYLVIDLILACGTIDTGEPLGWMVVAIAVIYTVFAVLEFHAAAIGIKYCDCAEKAAFLKKKGFLLILASLIAGASNTIFAILQGDPVIPALTSAVLGLFFPLLYTYGASLNEKAGQY</sequence>
<keyword evidence="3" id="KW-1185">Reference proteome</keyword>